<accession>A0A162WY78</accession>
<evidence type="ECO:0000313" key="3">
    <source>
        <dbReference type="Proteomes" id="UP000076837"/>
    </source>
</evidence>
<evidence type="ECO:0000313" key="2">
    <source>
        <dbReference type="EMBL" id="KZM19261.1"/>
    </source>
</evidence>
<dbReference type="Proteomes" id="UP000076837">
    <property type="component" value="Unassembled WGS sequence"/>
</dbReference>
<protein>
    <submittedName>
        <fullName evidence="2">Uncharacterized protein</fullName>
    </submittedName>
</protein>
<evidence type="ECO:0000256" key="1">
    <source>
        <dbReference type="SAM" id="MobiDB-lite"/>
    </source>
</evidence>
<organism evidence="2 3">
    <name type="scientific">Didymella rabiei</name>
    <name type="common">Chickpea ascochyta blight fungus</name>
    <name type="synonym">Mycosphaerella rabiei</name>
    <dbReference type="NCBI Taxonomy" id="5454"/>
    <lineage>
        <taxon>Eukaryota</taxon>
        <taxon>Fungi</taxon>
        <taxon>Dikarya</taxon>
        <taxon>Ascomycota</taxon>
        <taxon>Pezizomycotina</taxon>
        <taxon>Dothideomycetes</taxon>
        <taxon>Pleosporomycetidae</taxon>
        <taxon>Pleosporales</taxon>
        <taxon>Pleosporineae</taxon>
        <taxon>Didymellaceae</taxon>
        <taxon>Ascochyta</taxon>
    </lineage>
</organism>
<feature type="region of interest" description="Disordered" evidence="1">
    <location>
        <begin position="1"/>
        <end position="27"/>
    </location>
</feature>
<comment type="caution">
    <text evidence="2">The sequence shown here is derived from an EMBL/GenBank/DDBJ whole genome shotgun (WGS) entry which is preliminary data.</text>
</comment>
<sequence length="342" mass="38314">MDGQSVISATQPCNRNAFKTPNLTKPPKTTATVSAAAVFKRQKVELAQTGSRFRSPQKSAAERWSKRRQVEKVHPLALSFQETSKEYRRHLYSIAVTKINKDVDALLNKLDESNVQTTCSDAASSGSEASPLRLTVAFKYQRLVEKLCSPLSGCHYGLQRTTATGERERVQATLHDRLQAFEKHMEAETHEIKELQRQWEGVVAEMFQLGVTCLGERGMAALLSTAETDTNASWPASKAGSTLFLAEHGSPAQKGRRKRKRVSFVGPDLMSLFPAFLMEATEVPKPSTPAALHLSHEEVQRLEVEMVGLGKQHVADLQRLEKEDQKWWMRKQSQLAHTFTQD</sequence>
<gene>
    <name evidence="2" type="ORF">ST47_g9624</name>
</gene>
<feature type="compositionally biased region" description="Polar residues" evidence="1">
    <location>
        <begin position="1"/>
        <end position="14"/>
    </location>
</feature>
<dbReference type="OrthoDB" id="3777651at2759"/>
<dbReference type="AlphaFoldDB" id="A0A162WY78"/>
<name>A0A162WY78_DIDRA</name>
<dbReference type="EMBL" id="JYNV01000297">
    <property type="protein sequence ID" value="KZM19261.1"/>
    <property type="molecule type" value="Genomic_DNA"/>
</dbReference>
<reference evidence="2 3" key="1">
    <citation type="journal article" date="2016" name="Sci. Rep.">
        <title>Draft genome sequencing and secretome analysis of fungal phytopathogen Ascochyta rabiei provides insight into the necrotrophic effector repertoire.</title>
        <authorList>
            <person name="Verma S."/>
            <person name="Gazara R.K."/>
            <person name="Nizam S."/>
            <person name="Parween S."/>
            <person name="Chattopadhyay D."/>
            <person name="Verma P.K."/>
        </authorList>
    </citation>
    <scope>NUCLEOTIDE SEQUENCE [LARGE SCALE GENOMIC DNA]</scope>
    <source>
        <strain evidence="2 3">ArDII</strain>
    </source>
</reference>
<proteinExistence type="predicted"/>
<keyword evidence="3" id="KW-1185">Reference proteome</keyword>